<dbReference type="Proteomes" id="UP000095283">
    <property type="component" value="Unplaced"/>
</dbReference>
<reference evidence="2" key="1">
    <citation type="submission" date="2016-11" db="UniProtKB">
        <authorList>
            <consortium name="WormBaseParasite"/>
        </authorList>
    </citation>
    <scope>IDENTIFICATION</scope>
</reference>
<evidence type="ECO:0000313" key="2">
    <source>
        <dbReference type="WBParaSite" id="Hba_04617"/>
    </source>
</evidence>
<protein>
    <submittedName>
        <fullName evidence="2">Uncharacterized protein</fullName>
    </submittedName>
</protein>
<sequence length="97" mass="11458">MKSIIIYKYIFKTYFEEKTFCFRNRKVLYVPDRKFCAESSSLIRFQKFPFSKKVMDGRAKNSTRLLSCAIYAPRYASPLYNPVKLAIKTFLVDTTLT</sequence>
<dbReference type="AlphaFoldDB" id="A0A1I7WHY0"/>
<accession>A0A1I7WHY0</accession>
<dbReference type="WBParaSite" id="Hba_04617">
    <property type="protein sequence ID" value="Hba_04617"/>
    <property type="gene ID" value="Hba_04617"/>
</dbReference>
<proteinExistence type="predicted"/>
<evidence type="ECO:0000313" key="1">
    <source>
        <dbReference type="Proteomes" id="UP000095283"/>
    </source>
</evidence>
<keyword evidence="1" id="KW-1185">Reference proteome</keyword>
<organism evidence="1 2">
    <name type="scientific">Heterorhabditis bacteriophora</name>
    <name type="common">Entomopathogenic nematode worm</name>
    <dbReference type="NCBI Taxonomy" id="37862"/>
    <lineage>
        <taxon>Eukaryota</taxon>
        <taxon>Metazoa</taxon>
        <taxon>Ecdysozoa</taxon>
        <taxon>Nematoda</taxon>
        <taxon>Chromadorea</taxon>
        <taxon>Rhabditida</taxon>
        <taxon>Rhabditina</taxon>
        <taxon>Rhabditomorpha</taxon>
        <taxon>Strongyloidea</taxon>
        <taxon>Heterorhabditidae</taxon>
        <taxon>Heterorhabditis</taxon>
    </lineage>
</organism>
<name>A0A1I7WHY0_HETBA</name>